<keyword evidence="11" id="KW-1185">Reference proteome</keyword>
<dbReference type="GO" id="GO:0005886">
    <property type="term" value="C:plasma membrane"/>
    <property type="evidence" value="ECO:0007669"/>
    <property type="project" value="UniProtKB-SubCell"/>
</dbReference>
<dbReference type="EMBL" id="BLPG01000001">
    <property type="protein sequence ID" value="GFJ90915.1"/>
    <property type="molecule type" value="Genomic_DNA"/>
</dbReference>
<dbReference type="AlphaFoldDB" id="A0A6V8LE30"/>
<evidence type="ECO:0000256" key="6">
    <source>
        <dbReference type="SAM" id="MobiDB-lite"/>
    </source>
</evidence>
<evidence type="ECO:0008006" key="12">
    <source>
        <dbReference type="Google" id="ProtNLM"/>
    </source>
</evidence>
<feature type="region of interest" description="Disordered" evidence="6">
    <location>
        <begin position="1"/>
        <end position="101"/>
    </location>
</feature>
<feature type="transmembrane region" description="Helical" evidence="7">
    <location>
        <begin position="250"/>
        <end position="271"/>
    </location>
</feature>
<dbReference type="Pfam" id="PF10708">
    <property type="entry name" value="DUF2510"/>
    <property type="match status" value="1"/>
</dbReference>
<dbReference type="PRINTS" id="PR01217">
    <property type="entry name" value="PRICHEXTENSN"/>
</dbReference>
<dbReference type="RefSeq" id="WP_173078161.1">
    <property type="nucleotide sequence ID" value="NZ_BAABJB010000062.1"/>
</dbReference>
<dbReference type="InterPro" id="IPR051791">
    <property type="entry name" value="Pra-immunoreactive"/>
</dbReference>
<name>A0A6V8LE30_9ACTN</name>
<keyword evidence="2" id="KW-1003">Cell membrane</keyword>
<dbReference type="InterPro" id="IPR018929">
    <property type="entry name" value="DUF2510"/>
</dbReference>
<evidence type="ECO:0000313" key="11">
    <source>
        <dbReference type="Proteomes" id="UP000482960"/>
    </source>
</evidence>
<evidence type="ECO:0000256" key="3">
    <source>
        <dbReference type="ARBA" id="ARBA00022692"/>
    </source>
</evidence>
<feature type="domain" description="DUF2510" evidence="9">
    <location>
        <begin position="5"/>
        <end position="38"/>
    </location>
</feature>
<organism evidence="10 11">
    <name type="scientific">Phytohabitans rumicis</name>
    <dbReference type="NCBI Taxonomy" id="1076125"/>
    <lineage>
        <taxon>Bacteria</taxon>
        <taxon>Bacillati</taxon>
        <taxon>Actinomycetota</taxon>
        <taxon>Actinomycetes</taxon>
        <taxon>Micromonosporales</taxon>
        <taxon>Micromonosporaceae</taxon>
    </lineage>
</organism>
<feature type="domain" description="RDD" evidence="8">
    <location>
        <begin position="122"/>
        <end position="284"/>
    </location>
</feature>
<evidence type="ECO:0000256" key="2">
    <source>
        <dbReference type="ARBA" id="ARBA00022475"/>
    </source>
</evidence>
<gene>
    <name evidence="10" type="ORF">Prum_045570</name>
</gene>
<evidence type="ECO:0000256" key="1">
    <source>
        <dbReference type="ARBA" id="ARBA00004651"/>
    </source>
</evidence>
<sequence length="304" mass="33119">MSVAPGWYKDPGEPTTQRYWDGDGWVGEPLPADATPPAGPPAPKPTPPPPPAVVPPPAPIDPPTPPAPPTPQNGVPSPQPWPQMAPLPPGTRLPPPPPGFPYPPYGYTAPVPPPRPHGMRLAPTGLRLVARLIDIGAVLLLNLVVNGWFIWRYVEEVAPLYRELNRRAQEGEPLLQNLPQAGDQANGLQIAIMLIATALWFAYEVPATANTGQTLGKRIMRIKVVRMETADRLGFGRSVRRWNTLGLPTLLWYCCGIGFVLQFVDCVFVLFDRPLHQALHDKSAATVVVEVPREPRVEEPGGKS</sequence>
<accession>A0A6V8LE30</accession>
<comment type="caution">
    <text evidence="10">The sequence shown here is derived from an EMBL/GenBank/DDBJ whole genome shotgun (WGS) entry which is preliminary data.</text>
</comment>
<reference evidence="10 11" key="2">
    <citation type="submission" date="2020-03" db="EMBL/GenBank/DDBJ databases">
        <authorList>
            <person name="Ichikawa N."/>
            <person name="Kimura A."/>
            <person name="Kitahashi Y."/>
            <person name="Uohara A."/>
        </authorList>
    </citation>
    <scope>NUCLEOTIDE SEQUENCE [LARGE SCALE GENOMIC DNA]</scope>
    <source>
        <strain evidence="10 11">NBRC 108638</strain>
    </source>
</reference>
<dbReference type="PANTHER" id="PTHR36115:SF4">
    <property type="entry name" value="MEMBRANE PROTEIN"/>
    <property type="match status" value="1"/>
</dbReference>
<evidence type="ECO:0000256" key="7">
    <source>
        <dbReference type="SAM" id="Phobius"/>
    </source>
</evidence>
<keyword evidence="5 7" id="KW-0472">Membrane</keyword>
<comment type="subcellular location">
    <subcellularLocation>
        <location evidence="1">Cell membrane</location>
        <topology evidence="1">Multi-pass membrane protein</topology>
    </subcellularLocation>
</comment>
<dbReference type="Proteomes" id="UP000482960">
    <property type="component" value="Unassembled WGS sequence"/>
</dbReference>
<dbReference type="InterPro" id="IPR010432">
    <property type="entry name" value="RDD"/>
</dbReference>
<keyword evidence="3 7" id="KW-0812">Transmembrane</keyword>
<dbReference type="Pfam" id="PF06271">
    <property type="entry name" value="RDD"/>
    <property type="match status" value="1"/>
</dbReference>
<dbReference type="PANTHER" id="PTHR36115">
    <property type="entry name" value="PROLINE-RICH ANTIGEN HOMOLOG-RELATED"/>
    <property type="match status" value="1"/>
</dbReference>
<proteinExistence type="predicted"/>
<keyword evidence="4 7" id="KW-1133">Transmembrane helix</keyword>
<evidence type="ECO:0000259" key="8">
    <source>
        <dbReference type="Pfam" id="PF06271"/>
    </source>
</evidence>
<evidence type="ECO:0000256" key="4">
    <source>
        <dbReference type="ARBA" id="ARBA00022989"/>
    </source>
</evidence>
<protein>
    <recommendedName>
        <fullName evidence="12">RDD domain-containing protein</fullName>
    </recommendedName>
</protein>
<evidence type="ECO:0000256" key="5">
    <source>
        <dbReference type="ARBA" id="ARBA00023136"/>
    </source>
</evidence>
<reference evidence="10 11" key="1">
    <citation type="submission" date="2020-03" db="EMBL/GenBank/DDBJ databases">
        <title>Whole genome shotgun sequence of Phytohabitans rumicis NBRC 108638.</title>
        <authorList>
            <person name="Komaki H."/>
            <person name="Tamura T."/>
        </authorList>
    </citation>
    <scope>NUCLEOTIDE SEQUENCE [LARGE SCALE GENOMIC DNA]</scope>
    <source>
        <strain evidence="10 11">NBRC 108638</strain>
    </source>
</reference>
<evidence type="ECO:0000313" key="10">
    <source>
        <dbReference type="EMBL" id="GFJ90915.1"/>
    </source>
</evidence>
<feature type="compositionally biased region" description="Pro residues" evidence="6">
    <location>
        <begin position="37"/>
        <end position="101"/>
    </location>
</feature>
<evidence type="ECO:0000259" key="9">
    <source>
        <dbReference type="Pfam" id="PF10708"/>
    </source>
</evidence>
<feature type="transmembrane region" description="Helical" evidence="7">
    <location>
        <begin position="128"/>
        <end position="151"/>
    </location>
</feature>